<keyword evidence="10" id="KW-1185">Reference proteome</keyword>
<organism evidence="9 10">
    <name type="scientific">Ladona fulva</name>
    <name type="common">Scarce chaser dragonfly</name>
    <name type="synonym">Libellula fulva</name>
    <dbReference type="NCBI Taxonomy" id="123851"/>
    <lineage>
        <taxon>Eukaryota</taxon>
        <taxon>Metazoa</taxon>
        <taxon>Ecdysozoa</taxon>
        <taxon>Arthropoda</taxon>
        <taxon>Hexapoda</taxon>
        <taxon>Insecta</taxon>
        <taxon>Pterygota</taxon>
        <taxon>Palaeoptera</taxon>
        <taxon>Odonata</taxon>
        <taxon>Epiprocta</taxon>
        <taxon>Anisoptera</taxon>
        <taxon>Libelluloidea</taxon>
        <taxon>Libellulidae</taxon>
        <taxon>Ladona</taxon>
    </lineage>
</organism>
<dbReference type="PANTHER" id="PTHR22930:SF289">
    <property type="entry name" value="DDE TNP4 DOMAIN-CONTAINING PROTEIN-RELATED"/>
    <property type="match status" value="1"/>
</dbReference>
<gene>
    <name evidence="9" type="ORF">J437_LFUL001264</name>
</gene>
<sequence length="173" mass="19825">METRWTTSARAYFTLRPTHYRVARRPGSCHDARILDNSSIRARIEEGVVYGILLGDSGYPCRRYLMTPVLRLTSRAEEKYNRVHIKTRNIVERAIGVWKQRFPCLRRGMGNALETTAAIISATAVLHNIAVELKLPEPEEDIEQEEEVENILLPVRNGNAANARELFIIQHLM</sequence>
<evidence type="ECO:0000313" key="9">
    <source>
        <dbReference type="EMBL" id="KAG8222173.1"/>
    </source>
</evidence>
<dbReference type="Pfam" id="PF13359">
    <property type="entry name" value="DDE_Tnp_4"/>
    <property type="match status" value="1"/>
</dbReference>
<dbReference type="GO" id="GO:0016787">
    <property type="term" value="F:hydrolase activity"/>
    <property type="evidence" value="ECO:0007669"/>
    <property type="project" value="UniProtKB-KW"/>
</dbReference>
<dbReference type="InterPro" id="IPR045249">
    <property type="entry name" value="HARBI1-like"/>
</dbReference>
<evidence type="ECO:0000256" key="2">
    <source>
        <dbReference type="ARBA" id="ARBA00004123"/>
    </source>
</evidence>
<comment type="cofactor">
    <cofactor evidence="1">
        <name>a divalent metal cation</name>
        <dbReference type="ChEBI" id="CHEBI:60240"/>
    </cofactor>
</comment>
<feature type="domain" description="DDE Tnp4" evidence="8">
    <location>
        <begin position="24"/>
        <end position="128"/>
    </location>
</feature>
<protein>
    <recommendedName>
        <fullName evidence="8">DDE Tnp4 domain-containing protein</fullName>
    </recommendedName>
</protein>
<keyword evidence="7" id="KW-0539">Nucleus</keyword>
<dbReference type="EMBL" id="KZ308126">
    <property type="protein sequence ID" value="KAG8222173.1"/>
    <property type="molecule type" value="Genomic_DNA"/>
</dbReference>
<dbReference type="OrthoDB" id="6512700at2759"/>
<reference evidence="9" key="2">
    <citation type="submission" date="2017-10" db="EMBL/GenBank/DDBJ databases">
        <title>Ladona fulva Genome sequencing and assembly.</title>
        <authorList>
            <person name="Murali S."/>
            <person name="Richards S."/>
            <person name="Bandaranaike D."/>
            <person name="Bellair M."/>
            <person name="Blankenburg K."/>
            <person name="Chao H."/>
            <person name="Dinh H."/>
            <person name="Doddapaneni H."/>
            <person name="Dugan-Rocha S."/>
            <person name="Elkadiri S."/>
            <person name="Gnanaolivu R."/>
            <person name="Hernandez B."/>
            <person name="Skinner E."/>
            <person name="Javaid M."/>
            <person name="Lee S."/>
            <person name="Li M."/>
            <person name="Ming W."/>
            <person name="Munidasa M."/>
            <person name="Muniz J."/>
            <person name="Nguyen L."/>
            <person name="Hughes D."/>
            <person name="Osuji N."/>
            <person name="Pu L.-L."/>
            <person name="Puazo M."/>
            <person name="Qu C."/>
            <person name="Quiroz J."/>
            <person name="Raj R."/>
            <person name="Weissenberger G."/>
            <person name="Xin Y."/>
            <person name="Zou X."/>
            <person name="Han Y."/>
            <person name="Worley K."/>
            <person name="Muzny D."/>
            <person name="Gibbs R."/>
        </authorList>
    </citation>
    <scope>NUCLEOTIDE SEQUENCE</scope>
    <source>
        <strain evidence="9">Sampled in the wild</strain>
    </source>
</reference>
<dbReference type="Proteomes" id="UP000792457">
    <property type="component" value="Unassembled WGS sequence"/>
</dbReference>
<evidence type="ECO:0000256" key="3">
    <source>
        <dbReference type="ARBA" id="ARBA00006958"/>
    </source>
</evidence>
<evidence type="ECO:0000256" key="5">
    <source>
        <dbReference type="ARBA" id="ARBA00022723"/>
    </source>
</evidence>
<evidence type="ECO:0000256" key="4">
    <source>
        <dbReference type="ARBA" id="ARBA00022722"/>
    </source>
</evidence>
<keyword evidence="4" id="KW-0540">Nuclease</keyword>
<reference evidence="9" key="1">
    <citation type="submission" date="2013-04" db="EMBL/GenBank/DDBJ databases">
        <authorList>
            <person name="Qu J."/>
            <person name="Murali S.C."/>
            <person name="Bandaranaike D."/>
            <person name="Bellair M."/>
            <person name="Blankenburg K."/>
            <person name="Chao H."/>
            <person name="Dinh H."/>
            <person name="Doddapaneni H."/>
            <person name="Downs B."/>
            <person name="Dugan-Rocha S."/>
            <person name="Elkadiri S."/>
            <person name="Gnanaolivu R.D."/>
            <person name="Hernandez B."/>
            <person name="Javaid M."/>
            <person name="Jayaseelan J.C."/>
            <person name="Lee S."/>
            <person name="Li M."/>
            <person name="Ming W."/>
            <person name="Munidasa M."/>
            <person name="Muniz J."/>
            <person name="Nguyen L."/>
            <person name="Ongeri F."/>
            <person name="Osuji N."/>
            <person name="Pu L.-L."/>
            <person name="Puazo M."/>
            <person name="Qu C."/>
            <person name="Quiroz J."/>
            <person name="Raj R."/>
            <person name="Weissenberger G."/>
            <person name="Xin Y."/>
            <person name="Zou X."/>
            <person name="Han Y."/>
            <person name="Richards S."/>
            <person name="Worley K."/>
            <person name="Muzny D."/>
            <person name="Gibbs R."/>
        </authorList>
    </citation>
    <scope>NUCLEOTIDE SEQUENCE</scope>
    <source>
        <strain evidence="9">Sampled in the wild</strain>
    </source>
</reference>
<comment type="caution">
    <text evidence="9">The sequence shown here is derived from an EMBL/GenBank/DDBJ whole genome shotgun (WGS) entry which is preliminary data.</text>
</comment>
<dbReference type="InterPro" id="IPR027806">
    <property type="entry name" value="HARBI1_dom"/>
</dbReference>
<accession>A0A8K0JTH6</accession>
<keyword evidence="5" id="KW-0479">Metal-binding</keyword>
<comment type="subcellular location">
    <subcellularLocation>
        <location evidence="2">Nucleus</location>
    </subcellularLocation>
</comment>
<evidence type="ECO:0000256" key="6">
    <source>
        <dbReference type="ARBA" id="ARBA00022801"/>
    </source>
</evidence>
<dbReference type="GO" id="GO:0005634">
    <property type="term" value="C:nucleus"/>
    <property type="evidence" value="ECO:0007669"/>
    <property type="project" value="UniProtKB-SubCell"/>
</dbReference>
<name>A0A8K0JTH6_LADFU</name>
<keyword evidence="6" id="KW-0378">Hydrolase</keyword>
<comment type="similarity">
    <text evidence="3">Belongs to the HARBI1 family.</text>
</comment>
<evidence type="ECO:0000259" key="8">
    <source>
        <dbReference type="Pfam" id="PF13359"/>
    </source>
</evidence>
<evidence type="ECO:0000256" key="1">
    <source>
        <dbReference type="ARBA" id="ARBA00001968"/>
    </source>
</evidence>
<dbReference type="GO" id="GO:0004518">
    <property type="term" value="F:nuclease activity"/>
    <property type="evidence" value="ECO:0007669"/>
    <property type="project" value="UniProtKB-KW"/>
</dbReference>
<dbReference type="AlphaFoldDB" id="A0A8K0JTH6"/>
<evidence type="ECO:0000313" key="10">
    <source>
        <dbReference type="Proteomes" id="UP000792457"/>
    </source>
</evidence>
<proteinExistence type="inferred from homology"/>
<dbReference type="GO" id="GO:0046872">
    <property type="term" value="F:metal ion binding"/>
    <property type="evidence" value="ECO:0007669"/>
    <property type="project" value="UniProtKB-KW"/>
</dbReference>
<evidence type="ECO:0000256" key="7">
    <source>
        <dbReference type="ARBA" id="ARBA00023242"/>
    </source>
</evidence>
<dbReference type="PANTHER" id="PTHR22930">
    <property type="match status" value="1"/>
</dbReference>